<dbReference type="InterPro" id="IPR000847">
    <property type="entry name" value="LysR_HTH_N"/>
</dbReference>
<dbReference type="Gene3D" id="1.10.10.10">
    <property type="entry name" value="Winged helix-like DNA-binding domain superfamily/Winged helix DNA-binding domain"/>
    <property type="match status" value="1"/>
</dbReference>
<keyword evidence="2" id="KW-0805">Transcription regulation</keyword>
<dbReference type="PANTHER" id="PTHR30118">
    <property type="entry name" value="HTH-TYPE TRANSCRIPTIONAL REGULATOR LEUO-RELATED"/>
    <property type="match status" value="1"/>
</dbReference>
<evidence type="ECO:0000259" key="5">
    <source>
        <dbReference type="PROSITE" id="PS50931"/>
    </source>
</evidence>
<dbReference type="Proteomes" id="UP001595962">
    <property type="component" value="Unassembled WGS sequence"/>
</dbReference>
<evidence type="ECO:0000256" key="2">
    <source>
        <dbReference type="ARBA" id="ARBA00023015"/>
    </source>
</evidence>
<comment type="caution">
    <text evidence="6">The sequence shown here is derived from an EMBL/GenBank/DDBJ whole genome shotgun (WGS) entry which is preliminary data.</text>
</comment>
<evidence type="ECO:0000256" key="4">
    <source>
        <dbReference type="ARBA" id="ARBA00023163"/>
    </source>
</evidence>
<evidence type="ECO:0000313" key="7">
    <source>
        <dbReference type="Proteomes" id="UP001595962"/>
    </source>
</evidence>
<keyword evidence="7" id="KW-1185">Reference proteome</keyword>
<dbReference type="InterPro" id="IPR037402">
    <property type="entry name" value="YidZ_PBP2"/>
</dbReference>
<keyword evidence="3" id="KW-0238">DNA-binding</keyword>
<comment type="similarity">
    <text evidence="1">Belongs to the LysR transcriptional regulatory family.</text>
</comment>
<dbReference type="EMBL" id="JBHSGB010000010">
    <property type="protein sequence ID" value="MFC4655966.1"/>
    <property type="molecule type" value="Genomic_DNA"/>
</dbReference>
<protein>
    <submittedName>
        <fullName evidence="6">LysR family transcriptional regulator</fullName>
    </submittedName>
</protein>
<dbReference type="InterPro" id="IPR036390">
    <property type="entry name" value="WH_DNA-bd_sf"/>
</dbReference>
<accession>A0ABV9JP12</accession>
<dbReference type="RefSeq" id="WP_377334562.1">
    <property type="nucleotide sequence ID" value="NZ_JBHSGB010000010.1"/>
</dbReference>
<dbReference type="PROSITE" id="PS50931">
    <property type="entry name" value="HTH_LYSR"/>
    <property type="match status" value="1"/>
</dbReference>
<keyword evidence="4" id="KW-0804">Transcription</keyword>
<sequence length="303" mass="34389">MNISNHDLNLLLLFKVVYEELNLTRAAQRMHLSQPALSHQLNRLRKEFDDPLFVRAARGLTATPRAERLATELLGLVAQLEQFYQNAQSPGLHQQKRQLRIYSTDYIEQLLLPKLLPVLAREAPQLQLVFRNTQGQLPKMELERGDCDLAIAGFYQDLPLTFYQQKLQQEHFVVLLSVSHPLALNAELSFSDYCQARHLMTTLTGDMHGLVDKALALQGYKRQVVAGLSSFMTPAAMLAETDLLLTCLASIAEQACSQNPQLTTRPCPVELSPVQVSQIWHSRTQGDFVLAWLRRQIHQLLTQ</sequence>
<name>A0ABV9JP12_9GAMM</name>
<dbReference type="InterPro" id="IPR036388">
    <property type="entry name" value="WH-like_DNA-bd_sf"/>
</dbReference>
<dbReference type="Pfam" id="PF00126">
    <property type="entry name" value="HTH_1"/>
    <property type="match status" value="1"/>
</dbReference>
<organism evidence="6 7">
    <name type="scientific">Rheinheimera marina</name>
    <dbReference type="NCBI Taxonomy" id="1774958"/>
    <lineage>
        <taxon>Bacteria</taxon>
        <taxon>Pseudomonadati</taxon>
        <taxon>Pseudomonadota</taxon>
        <taxon>Gammaproteobacteria</taxon>
        <taxon>Chromatiales</taxon>
        <taxon>Chromatiaceae</taxon>
        <taxon>Rheinheimera</taxon>
    </lineage>
</organism>
<dbReference type="PRINTS" id="PR00039">
    <property type="entry name" value="HTHLYSR"/>
</dbReference>
<dbReference type="PANTHER" id="PTHR30118:SF15">
    <property type="entry name" value="TRANSCRIPTIONAL REGULATORY PROTEIN"/>
    <property type="match status" value="1"/>
</dbReference>
<feature type="domain" description="HTH lysR-type" evidence="5">
    <location>
        <begin position="6"/>
        <end position="63"/>
    </location>
</feature>
<evidence type="ECO:0000256" key="3">
    <source>
        <dbReference type="ARBA" id="ARBA00023125"/>
    </source>
</evidence>
<dbReference type="InterPro" id="IPR005119">
    <property type="entry name" value="LysR_subst-bd"/>
</dbReference>
<dbReference type="Gene3D" id="3.40.190.10">
    <property type="entry name" value="Periplasmic binding protein-like II"/>
    <property type="match status" value="2"/>
</dbReference>
<dbReference type="SUPFAM" id="SSF53850">
    <property type="entry name" value="Periplasmic binding protein-like II"/>
    <property type="match status" value="1"/>
</dbReference>
<dbReference type="CDD" id="cd08417">
    <property type="entry name" value="PBP2_Nitroaromatics_like"/>
    <property type="match status" value="1"/>
</dbReference>
<dbReference type="SUPFAM" id="SSF46785">
    <property type="entry name" value="Winged helix' DNA-binding domain"/>
    <property type="match status" value="1"/>
</dbReference>
<evidence type="ECO:0000313" key="6">
    <source>
        <dbReference type="EMBL" id="MFC4655966.1"/>
    </source>
</evidence>
<dbReference type="Pfam" id="PF03466">
    <property type="entry name" value="LysR_substrate"/>
    <property type="match status" value="1"/>
</dbReference>
<proteinExistence type="inferred from homology"/>
<gene>
    <name evidence="6" type="ORF">ACFO3I_13195</name>
</gene>
<dbReference type="InterPro" id="IPR050389">
    <property type="entry name" value="LysR-type_TF"/>
</dbReference>
<evidence type="ECO:0000256" key="1">
    <source>
        <dbReference type="ARBA" id="ARBA00009437"/>
    </source>
</evidence>
<reference evidence="7" key="1">
    <citation type="journal article" date="2019" name="Int. J. Syst. Evol. Microbiol.">
        <title>The Global Catalogue of Microorganisms (GCM) 10K type strain sequencing project: providing services to taxonomists for standard genome sequencing and annotation.</title>
        <authorList>
            <consortium name="The Broad Institute Genomics Platform"/>
            <consortium name="The Broad Institute Genome Sequencing Center for Infectious Disease"/>
            <person name="Wu L."/>
            <person name="Ma J."/>
        </authorList>
    </citation>
    <scope>NUCLEOTIDE SEQUENCE [LARGE SCALE GENOMIC DNA]</scope>
    <source>
        <strain evidence="7">DT28</strain>
    </source>
</reference>